<dbReference type="Gene3D" id="3.90.1170.50">
    <property type="entry name" value="Aldehyde oxidase/xanthine dehydrogenase, a/b hammerhead"/>
    <property type="match status" value="1"/>
</dbReference>
<feature type="binding site" evidence="20">
    <location>
        <position position="69"/>
    </location>
    <ligand>
        <name>[2Fe-2S] cluster</name>
        <dbReference type="ChEBI" id="CHEBI:190135"/>
        <label>1</label>
    </ligand>
</feature>
<dbReference type="GO" id="GO:0005777">
    <property type="term" value="C:peroxisome"/>
    <property type="evidence" value="ECO:0007669"/>
    <property type="project" value="UniProtKB-SubCell"/>
</dbReference>
<dbReference type="Proteomes" id="UP000002320">
    <property type="component" value="Unassembled WGS sequence"/>
</dbReference>
<dbReference type="Pfam" id="PF01315">
    <property type="entry name" value="Ald_Xan_dh_C"/>
    <property type="match status" value="1"/>
</dbReference>
<dbReference type="Gene3D" id="3.30.365.10">
    <property type="entry name" value="Aldehyde oxidase/xanthine dehydrogenase, molybdopterin binding domain"/>
    <property type="match status" value="4"/>
</dbReference>
<evidence type="ECO:0000256" key="5">
    <source>
        <dbReference type="ARBA" id="ARBA00022505"/>
    </source>
</evidence>
<dbReference type="Pfam" id="PF01799">
    <property type="entry name" value="Fer2_2"/>
    <property type="match status" value="1"/>
</dbReference>
<evidence type="ECO:0000256" key="1">
    <source>
        <dbReference type="ARBA" id="ARBA00001974"/>
    </source>
</evidence>
<dbReference type="SUPFAM" id="SSF47741">
    <property type="entry name" value="CO dehydrogenase ISP C-domain like"/>
    <property type="match status" value="1"/>
</dbReference>
<dbReference type="SUPFAM" id="SSF54292">
    <property type="entry name" value="2Fe-2S ferredoxin-like"/>
    <property type="match status" value="1"/>
</dbReference>
<feature type="binding site" evidence="20">
    <location>
        <position position="134"/>
    </location>
    <ligand>
        <name>[2Fe-2S] cluster</name>
        <dbReference type="ChEBI" id="CHEBI:190135"/>
        <label>2</label>
    </ligand>
</feature>
<evidence type="ECO:0000256" key="7">
    <source>
        <dbReference type="ARBA" id="ARBA00022714"/>
    </source>
</evidence>
<dbReference type="InterPro" id="IPR036010">
    <property type="entry name" value="2Fe-2S_ferredoxin-like_sf"/>
</dbReference>
<sequence length="1280" mass="140132">MFSSLGSYIWASPEAQSPIEKVTFTINKKTFEVNSSTIPVDTSLNTFIRQHAHLTGTKFMCLEGGCGACVVNVSGPHPVTKKRTTLAVNSCLLSVLACHGLDILTVEGLGNKADGYHPAQLRLAHFNGTQCGYCTPGMVMSMYSLLEAKEGRVTMAEVEDSFGGNICRCTGYRSILDAFKSLAVDANEKLLDACRDIEDLGKVCPKSGQVCAGSCPTAGEAQQPIRMIFADQREWHKVCNVSEIFTIFSQIGEKPYMLVAGNTAHGLFRRSDQLQVFIDVNSVYDLHTFALDEKLTIGANVSLAEFITILKTTANRNSKFSYCADLADHIGKVANTTVRNIGTIAGNLMIKNKHNKFPSDCFLVLDAIGATVTIAESNEVSFSVNVQDFIETNMTKKVIKNVALPALDPSVFVFKSFKVMATVQNARAYVNGAFLIKFNSSKDCVESARICFGGINPKFTHAVATENLLIGKNLFDNNTLQAALGTLANELDPDWILPDTSIEYRKNLAVSLFYKFVLSIVTEDGRFPLRPAYKSGGQMLQRPLSSGKQSFDTIEKNWPLTKYVPKIEALPQTTGEAQFINDLAPQPGELFAAVVLATEVHSKIVGLDASDALKLPGVELFYSAKDIPGVNNFATAKLQLSEVEEIFCSGEVLFHGQAVGIILAETFELAQKAAKLVRISYEKVSDRPVYATVKMITDNDNRDRFVESATKKSGELSATKIVKGRLELAGQYHYHMETQTCICVPLEDGLDVYSSTQWMDLVQIAIADSLRIPMNSINVRVRRLGGSFGGKALRATQVACACALAAHLSRRTVRLVLPMETNMAMIGKRIGNIADYNVEVDQNGKIIKLENDFIQDYGNSINDTIEYIIYRFFGNCYDSKGWKNTGKSVKTDAPTNTWCRAPGSTEAIAMVENIMEHIAHETGLCPLDVRMINLQKDHKMHQLLPQFRKDVEYDSRKRAIEDFNASNRWKKRGIAIVPAQFVTEFLGTLNAIVSIFYGDGTVSVTHGGIEMGQGINTKVAQVTAFVLGIPLEKVSVKPSVSFTSPNSFGTGGSITSEAVSYAVKKACEMLLDRMQPIRKDNPNATWETIVQKSYAKHIDLCAEAAFSQLDIPEYLIPALGCAEIEVDILTGNVQVLRYDILEDVGESLSPGIDVGQIEGALVMGIGYYLTEALVYDVKNGALLTNRSANYKPPGAKDIPVDFRINFLRGSSNPLGVLRSKATAEPPFNTTVVVLFALRNALRSARKDAGLPDVWIPLGAPTTPDKILLLAGNTIDQYLLN</sequence>
<dbReference type="GO" id="GO:0005506">
    <property type="term" value="F:iron ion binding"/>
    <property type="evidence" value="ECO:0007669"/>
    <property type="project" value="InterPro"/>
</dbReference>
<dbReference type="InterPro" id="IPR001041">
    <property type="entry name" value="2Fe-2S_ferredoxin-type"/>
</dbReference>
<dbReference type="InterPro" id="IPR036318">
    <property type="entry name" value="FAD-bd_PCMH-like_sf"/>
</dbReference>
<feature type="binding site" evidence="20">
    <location>
        <position position="66"/>
    </location>
    <ligand>
        <name>[2Fe-2S] cluster</name>
        <dbReference type="ChEBI" id="CHEBI:190135"/>
        <label>1</label>
    </ligand>
</feature>
<protein>
    <recommendedName>
        <fullName evidence="17">Indole-3-acetaldehyde oxidase</fullName>
    </recommendedName>
</protein>
<keyword evidence="6" id="KW-0285">Flavoprotein</keyword>
<dbReference type="InterPro" id="IPR005107">
    <property type="entry name" value="CO_DH_flav_C"/>
</dbReference>
<keyword evidence="10" id="KW-0560">Oxidoreductase</keyword>
<dbReference type="EnsemblMetazoa" id="CPIJ017835-RA">
    <property type="protein sequence ID" value="CPIJ017835-PA"/>
    <property type="gene ID" value="CPIJ017835"/>
</dbReference>
<dbReference type="FunFam" id="3.90.1170.50:FF:000003">
    <property type="entry name" value="Aldehyde oxidase"/>
    <property type="match status" value="1"/>
</dbReference>
<feature type="binding site" evidence="19">
    <location>
        <position position="418"/>
    </location>
    <ligand>
        <name>FAD</name>
        <dbReference type="ChEBI" id="CHEBI:57692"/>
    </ligand>
</feature>
<feature type="active site" description="Proton acceptor" evidence="18">
    <location>
        <position position="1224"/>
    </location>
</feature>
<keyword evidence="12 20" id="KW-0411">Iron-sulfur</keyword>
<dbReference type="InParanoid" id="B0XER6"/>
<keyword evidence="8 20" id="KW-0479">Metal-binding</keyword>
<feature type="binding site" evidence="20">
    <location>
        <position position="91"/>
    </location>
    <ligand>
        <name>[2Fe-2S] cluster</name>
        <dbReference type="ChEBI" id="CHEBI:190135"/>
        <label>1</label>
    </ligand>
</feature>
<comment type="catalytic activity">
    <reaction evidence="16">
        <text>indole-3-acetaldehyde + O2 + H2O = (indol-3-yl)acetate + H2O2 + H(+)</text>
        <dbReference type="Rhea" id="RHEA:16277"/>
        <dbReference type="ChEBI" id="CHEBI:15377"/>
        <dbReference type="ChEBI" id="CHEBI:15378"/>
        <dbReference type="ChEBI" id="CHEBI:15379"/>
        <dbReference type="ChEBI" id="CHEBI:16240"/>
        <dbReference type="ChEBI" id="CHEBI:18086"/>
        <dbReference type="ChEBI" id="CHEBI:30854"/>
        <dbReference type="EC" id="1.2.3.7"/>
    </reaction>
</comment>
<dbReference type="InterPro" id="IPR006058">
    <property type="entry name" value="2Fe2S_fd_BS"/>
</dbReference>
<proteinExistence type="inferred from homology"/>
<dbReference type="SMART" id="SM01092">
    <property type="entry name" value="CO_deh_flav_C"/>
    <property type="match status" value="1"/>
</dbReference>
<dbReference type="SUPFAM" id="SSF56176">
    <property type="entry name" value="FAD-binding/transporter-associated domain-like"/>
    <property type="match status" value="1"/>
</dbReference>
<comment type="subcellular location">
    <subcellularLocation>
        <location evidence="2">Peroxisome</location>
    </subcellularLocation>
</comment>
<dbReference type="GO" id="GO:0071949">
    <property type="term" value="F:FAD binding"/>
    <property type="evidence" value="ECO:0007669"/>
    <property type="project" value="InterPro"/>
</dbReference>
<feature type="binding site" evidence="20">
    <location>
        <position position="169"/>
    </location>
    <ligand>
        <name>[2Fe-2S] cluster</name>
        <dbReference type="ChEBI" id="CHEBI:190135"/>
        <label>2</label>
    </ligand>
</feature>
<comment type="cofactor">
    <cofactor evidence="20">
        <name>[2Fe-2S] cluster</name>
        <dbReference type="ChEBI" id="CHEBI:190135"/>
    </cofactor>
    <text evidence="20">Binds 2 [2Fe-2S] clusters.</text>
</comment>
<comment type="similarity">
    <text evidence="3">Belongs to the xanthine dehydrogenase family.</text>
</comment>
<dbReference type="SUPFAM" id="SSF55447">
    <property type="entry name" value="CO dehydrogenase flavoprotein C-terminal domain-like"/>
    <property type="match status" value="1"/>
</dbReference>
<organism>
    <name type="scientific">Culex quinquefasciatus</name>
    <name type="common">Southern house mosquito</name>
    <name type="synonym">Culex pungens</name>
    <dbReference type="NCBI Taxonomy" id="7176"/>
    <lineage>
        <taxon>Eukaryota</taxon>
        <taxon>Metazoa</taxon>
        <taxon>Ecdysozoa</taxon>
        <taxon>Arthropoda</taxon>
        <taxon>Hexapoda</taxon>
        <taxon>Insecta</taxon>
        <taxon>Pterygota</taxon>
        <taxon>Neoptera</taxon>
        <taxon>Endopterygota</taxon>
        <taxon>Diptera</taxon>
        <taxon>Nematocera</taxon>
        <taxon>Culicoidea</taxon>
        <taxon>Culicidae</taxon>
        <taxon>Culicinae</taxon>
        <taxon>Culicini</taxon>
        <taxon>Culex</taxon>
        <taxon>Culex</taxon>
    </lineage>
</organism>
<comment type="cofactor">
    <cofactor evidence="20">
        <name>Mo-molybdopterin</name>
        <dbReference type="ChEBI" id="CHEBI:71302"/>
    </cofactor>
    <text evidence="20">Binds 1 Mo-molybdopterin (Mo-MPT) cofactor per subunit.</text>
</comment>
<dbReference type="InterPro" id="IPR036856">
    <property type="entry name" value="Ald_Oxase/Xan_DH_a/b_sf"/>
</dbReference>
<dbReference type="SUPFAM" id="SSF56003">
    <property type="entry name" value="Molybdenum cofactor-binding domain"/>
    <property type="match status" value="1"/>
</dbReference>
<dbReference type="FunFam" id="3.30.465.10:FF:000013">
    <property type="entry name" value="Aldehyde oxidase"/>
    <property type="match status" value="1"/>
</dbReference>
<evidence type="ECO:0000259" key="21">
    <source>
        <dbReference type="PROSITE" id="PS51085"/>
    </source>
</evidence>
<reference evidence="24" key="2">
    <citation type="submission" date="2021-02" db="UniProtKB">
        <authorList>
            <consortium name="EnsemblMetazoa"/>
        </authorList>
    </citation>
    <scope>IDENTIFICATION</scope>
    <source>
        <strain evidence="24">JHB</strain>
    </source>
</reference>
<dbReference type="AlphaFoldDB" id="B0XER6"/>
<gene>
    <name evidence="24" type="primary">6051751</name>
    <name evidence="23" type="ORF">CpipJ_CPIJ017835</name>
</gene>
<dbReference type="InterPro" id="IPR036884">
    <property type="entry name" value="2Fe-2S-bd_dom_sf"/>
</dbReference>
<dbReference type="InterPro" id="IPR016169">
    <property type="entry name" value="FAD-bd_PCMH_sub2"/>
</dbReference>
<evidence type="ECO:0000256" key="13">
    <source>
        <dbReference type="ARBA" id="ARBA00023027"/>
    </source>
</evidence>
<dbReference type="FunCoup" id="B0XER6">
    <property type="interactions" value="210"/>
</dbReference>
<dbReference type="VEuPathDB" id="VectorBase:CQUJHB002318"/>
<evidence type="ECO:0000256" key="3">
    <source>
        <dbReference type="ARBA" id="ARBA00006849"/>
    </source>
</evidence>
<feature type="binding site" evidence="20">
    <location>
        <position position="131"/>
    </location>
    <ligand>
        <name>[2Fe-2S] cluster</name>
        <dbReference type="ChEBI" id="CHEBI:190135"/>
        <label>2</label>
    </ligand>
</feature>
<dbReference type="eggNOG" id="KOG0430">
    <property type="taxonomic scope" value="Eukaryota"/>
</dbReference>
<evidence type="ECO:0000256" key="16">
    <source>
        <dbReference type="ARBA" id="ARBA00052415"/>
    </source>
</evidence>
<dbReference type="EMBL" id="DS232859">
    <property type="protein sequence ID" value="EDS26175.1"/>
    <property type="molecule type" value="Genomic_DNA"/>
</dbReference>
<evidence type="ECO:0000256" key="14">
    <source>
        <dbReference type="ARBA" id="ARBA00023140"/>
    </source>
</evidence>
<dbReference type="PIRSF" id="PIRSF000127">
    <property type="entry name" value="Xanthine_DH"/>
    <property type="match status" value="1"/>
</dbReference>
<dbReference type="Gene3D" id="3.30.390.50">
    <property type="entry name" value="CO dehydrogenase flavoprotein, C-terminal domain"/>
    <property type="match status" value="1"/>
</dbReference>
<evidence type="ECO:0000256" key="11">
    <source>
        <dbReference type="ARBA" id="ARBA00023004"/>
    </source>
</evidence>
<dbReference type="SMART" id="SM01008">
    <property type="entry name" value="Ald_Xan_dh_C"/>
    <property type="match status" value="1"/>
</dbReference>
<evidence type="ECO:0000256" key="4">
    <source>
        <dbReference type="ARBA" id="ARBA00011738"/>
    </source>
</evidence>
<dbReference type="FunFam" id="3.10.20.30:FF:000012">
    <property type="entry name" value="Xanthine dehydrogenase/oxidase"/>
    <property type="match status" value="1"/>
</dbReference>
<feature type="binding site" evidence="20">
    <location>
        <position position="900"/>
    </location>
    <ligand>
        <name>Mo-molybdopterin</name>
        <dbReference type="ChEBI" id="CHEBI:71302"/>
    </ligand>
    <ligandPart>
        <name>Mo</name>
        <dbReference type="ChEBI" id="CHEBI:28685"/>
    </ligandPart>
</feature>
<evidence type="ECO:0000256" key="17">
    <source>
        <dbReference type="ARBA" id="ARBA00072265"/>
    </source>
</evidence>
<evidence type="ECO:0000256" key="9">
    <source>
        <dbReference type="ARBA" id="ARBA00022827"/>
    </source>
</evidence>
<accession>B0XER6</accession>
<dbReference type="PROSITE" id="PS51085">
    <property type="entry name" value="2FE2S_FER_2"/>
    <property type="match status" value="1"/>
</dbReference>
<dbReference type="Pfam" id="PF03450">
    <property type="entry name" value="CO_deh_flav_C"/>
    <property type="match status" value="1"/>
</dbReference>
<dbReference type="KEGG" id="cqu:CpipJ_CPIJ017835"/>
<evidence type="ECO:0000259" key="22">
    <source>
        <dbReference type="PROSITE" id="PS51387"/>
    </source>
</evidence>
<evidence type="ECO:0000256" key="20">
    <source>
        <dbReference type="PIRSR" id="PIRSR000127-3"/>
    </source>
</evidence>
<comment type="cofactor">
    <cofactor evidence="15">
        <name>[2Fe-2S] cluster</name>
        <dbReference type="ChEBI" id="CHEBI:190135"/>
    </cofactor>
</comment>
<dbReference type="InterPro" id="IPR016166">
    <property type="entry name" value="FAD-bd_PCMH"/>
</dbReference>
<comment type="subunit">
    <text evidence="4">Homodimer.</text>
</comment>
<dbReference type="InterPro" id="IPR046867">
    <property type="entry name" value="AldOxase/xan_DH_MoCoBD2"/>
</dbReference>
<dbReference type="Gene3D" id="3.30.465.10">
    <property type="match status" value="1"/>
</dbReference>
<evidence type="ECO:0000313" key="23">
    <source>
        <dbReference type="EMBL" id="EDS26175.1"/>
    </source>
</evidence>
<dbReference type="CDD" id="cd00207">
    <property type="entry name" value="fer2"/>
    <property type="match status" value="1"/>
</dbReference>
<dbReference type="Pfam" id="PF20256">
    <property type="entry name" value="MoCoBD_2"/>
    <property type="match status" value="1"/>
</dbReference>
<reference evidence="23" key="1">
    <citation type="submission" date="2007-03" db="EMBL/GenBank/DDBJ databases">
        <title>Annotation of Culex pipiens quinquefasciatus.</title>
        <authorList>
            <consortium name="The Broad Institute Genome Sequencing Platform"/>
            <person name="Atkinson P.W."/>
            <person name="Hemingway J."/>
            <person name="Christensen B.M."/>
            <person name="Higgs S."/>
            <person name="Kodira C."/>
            <person name="Hannick L."/>
            <person name="Megy K."/>
            <person name="O'Leary S."/>
            <person name="Pearson M."/>
            <person name="Haas B.J."/>
            <person name="Mauceli E."/>
            <person name="Wortman J.R."/>
            <person name="Lee N.H."/>
            <person name="Guigo R."/>
            <person name="Stanke M."/>
            <person name="Alvarado L."/>
            <person name="Amedeo P."/>
            <person name="Antoine C.H."/>
            <person name="Arensburger P."/>
            <person name="Bidwell S.L."/>
            <person name="Crawford M."/>
            <person name="Camaro F."/>
            <person name="Devon K."/>
            <person name="Engels R."/>
            <person name="Hammond M."/>
            <person name="Howarth C."/>
            <person name="Koehrsen M."/>
            <person name="Lawson D."/>
            <person name="Montgomery P."/>
            <person name="Nene V."/>
            <person name="Nusbaum C."/>
            <person name="Puiu D."/>
            <person name="Romero-Severson J."/>
            <person name="Severson D.W."/>
            <person name="Shumway M."/>
            <person name="Sisk P."/>
            <person name="Stolte C."/>
            <person name="Zeng Q."/>
            <person name="Eisenstadt E."/>
            <person name="Fraser-Liggett C."/>
            <person name="Strausberg R."/>
            <person name="Galagan J."/>
            <person name="Birren B."/>
            <person name="Collins F.H."/>
        </authorList>
    </citation>
    <scope>NUCLEOTIDE SEQUENCE [LARGE SCALE GENOMIC DNA]</scope>
    <source>
        <strain evidence="23">JHB</strain>
    </source>
</reference>
<dbReference type="PROSITE" id="PS51387">
    <property type="entry name" value="FAD_PCMH"/>
    <property type="match status" value="1"/>
</dbReference>
<evidence type="ECO:0000256" key="19">
    <source>
        <dbReference type="PIRSR" id="PIRSR000127-2"/>
    </source>
</evidence>
<evidence type="ECO:0000256" key="12">
    <source>
        <dbReference type="ARBA" id="ARBA00023014"/>
    </source>
</evidence>
<dbReference type="HOGENOM" id="CLU_001681_1_0_1"/>
<evidence type="ECO:0000313" key="24">
    <source>
        <dbReference type="EnsemblMetazoa" id="CPIJ017835-PA"/>
    </source>
</evidence>
<feature type="binding site" evidence="20">
    <location>
        <position position="788"/>
    </location>
    <ligand>
        <name>Mo-molybdopterin</name>
        <dbReference type="ChEBI" id="CHEBI:71302"/>
    </ligand>
    <ligandPart>
        <name>Mo</name>
        <dbReference type="ChEBI" id="CHEBI:28685"/>
    </ligandPart>
</feature>
<dbReference type="GO" id="GO:0050302">
    <property type="term" value="F:indole-3-acetaldehyde oxidase activity"/>
    <property type="evidence" value="ECO:0007669"/>
    <property type="project" value="UniProtKB-EC"/>
</dbReference>
<dbReference type="InterPro" id="IPR036683">
    <property type="entry name" value="CO_DH_flav_C_dom_sf"/>
</dbReference>
<dbReference type="InterPro" id="IPR008274">
    <property type="entry name" value="AldOxase/xan_DH_MoCoBD1"/>
</dbReference>
<dbReference type="Gene3D" id="1.10.150.120">
    <property type="entry name" value="[2Fe-2S]-binding domain"/>
    <property type="match status" value="1"/>
</dbReference>
<dbReference type="InterPro" id="IPR002888">
    <property type="entry name" value="2Fe-2S-bd"/>
</dbReference>
<dbReference type="FunFam" id="3.30.365.10:FF:000008">
    <property type="entry name" value="Aldehyde oxidase1"/>
    <property type="match status" value="1"/>
</dbReference>
<dbReference type="Pfam" id="PF00941">
    <property type="entry name" value="FAD_binding_5"/>
    <property type="match status" value="1"/>
</dbReference>
<dbReference type="PANTHER" id="PTHR11908:SF132">
    <property type="entry name" value="ALDEHYDE OXIDASE 1-RELATED"/>
    <property type="match status" value="1"/>
</dbReference>
<evidence type="ECO:0000256" key="15">
    <source>
        <dbReference type="ARBA" id="ARBA00034078"/>
    </source>
</evidence>
<evidence type="ECO:0000256" key="8">
    <source>
        <dbReference type="ARBA" id="ARBA00022723"/>
    </source>
</evidence>
<dbReference type="SUPFAM" id="SSF54665">
    <property type="entry name" value="CO dehydrogenase molybdoprotein N-domain-like"/>
    <property type="match status" value="1"/>
</dbReference>
<dbReference type="PANTHER" id="PTHR11908">
    <property type="entry name" value="XANTHINE DEHYDROGENASE"/>
    <property type="match status" value="1"/>
</dbReference>
<evidence type="ECO:0000313" key="25">
    <source>
        <dbReference type="Proteomes" id="UP000002320"/>
    </source>
</evidence>
<dbReference type="Pfam" id="PF02738">
    <property type="entry name" value="MoCoBD_1"/>
    <property type="match status" value="1"/>
</dbReference>
<dbReference type="Pfam" id="PF00111">
    <property type="entry name" value="Fer2"/>
    <property type="match status" value="1"/>
</dbReference>
<keyword evidence="11 20" id="KW-0408">Iron</keyword>
<feature type="domain" description="FAD-binding PCMH-type" evidence="22">
    <location>
        <begin position="228"/>
        <end position="409"/>
    </location>
</feature>
<feature type="binding site" evidence="20">
    <location>
        <position position="757"/>
    </location>
    <ligand>
        <name>Mo-molybdopterin</name>
        <dbReference type="ChEBI" id="CHEBI:71302"/>
    </ligand>
    <ligandPart>
        <name>Mo</name>
        <dbReference type="ChEBI" id="CHEBI:28685"/>
    </ligandPart>
</feature>
<keyword evidence="14" id="KW-0576">Peroxisome</keyword>
<name>B0XER6_CULQU</name>
<keyword evidence="13" id="KW-0520">NAD</keyword>
<evidence type="ECO:0000256" key="2">
    <source>
        <dbReference type="ARBA" id="ARBA00004275"/>
    </source>
</evidence>
<dbReference type="OrthoDB" id="8300278at2759"/>
<feature type="binding site" evidence="20">
    <location>
        <position position="61"/>
    </location>
    <ligand>
        <name>[2Fe-2S] cluster</name>
        <dbReference type="ChEBI" id="CHEBI:190135"/>
        <label>1</label>
    </ligand>
</feature>
<dbReference type="FunFam" id="1.10.150.120:FF:000007">
    <property type="entry name" value="indole-3-acetaldehyde oxidase"/>
    <property type="match status" value="1"/>
</dbReference>
<dbReference type="InterPro" id="IPR000674">
    <property type="entry name" value="Ald_Oxase/Xan_DH_a/b"/>
</dbReference>
<dbReference type="InterPro" id="IPR012675">
    <property type="entry name" value="Beta-grasp_dom_sf"/>
</dbReference>
<feature type="binding site" evidence="20">
    <location>
        <position position="1052"/>
    </location>
    <ligand>
        <name>Mo-molybdopterin</name>
        <dbReference type="ChEBI" id="CHEBI:71302"/>
    </ligand>
    <ligandPart>
        <name>Mo</name>
        <dbReference type="ChEBI" id="CHEBI:28685"/>
    </ligandPart>
</feature>
<feature type="domain" description="2Fe-2S ferredoxin-type" evidence="21">
    <location>
        <begin position="20"/>
        <end position="109"/>
    </location>
</feature>
<keyword evidence="25" id="KW-1185">Reference proteome</keyword>
<keyword evidence="5 20" id="KW-0500">Molybdenum</keyword>
<dbReference type="PROSITE" id="PS00197">
    <property type="entry name" value="2FE2S_FER_1"/>
    <property type="match status" value="1"/>
</dbReference>
<dbReference type="InterPro" id="IPR037165">
    <property type="entry name" value="AldOxase/xan_DH_Mopterin-bd_sf"/>
</dbReference>
<dbReference type="VEuPathDB" id="VectorBase:CPIJ017835"/>
<evidence type="ECO:0000256" key="10">
    <source>
        <dbReference type="ARBA" id="ARBA00023002"/>
    </source>
</evidence>
<evidence type="ECO:0000256" key="18">
    <source>
        <dbReference type="PIRSR" id="PIRSR000127-1"/>
    </source>
</evidence>
<dbReference type="FunFam" id="3.30.365.10:FF:000001">
    <property type="entry name" value="Xanthine dehydrogenase oxidase"/>
    <property type="match status" value="1"/>
</dbReference>
<dbReference type="GO" id="GO:0051537">
    <property type="term" value="F:2 iron, 2 sulfur cluster binding"/>
    <property type="evidence" value="ECO:0007669"/>
    <property type="project" value="UniProtKB-KW"/>
</dbReference>
<dbReference type="InterPro" id="IPR002346">
    <property type="entry name" value="Mopterin_DH_FAD-bd"/>
</dbReference>
<dbReference type="Gene3D" id="3.10.20.30">
    <property type="match status" value="1"/>
</dbReference>
<dbReference type="InterPro" id="IPR016208">
    <property type="entry name" value="Ald_Oxase/xanthine_DH-like"/>
</dbReference>
<keyword evidence="7 20" id="KW-0001">2Fe-2S</keyword>
<comment type="cofactor">
    <cofactor evidence="1 19">
        <name>FAD</name>
        <dbReference type="ChEBI" id="CHEBI:57692"/>
    </cofactor>
</comment>
<dbReference type="STRING" id="7176.B0XER6"/>
<feature type="binding site" evidence="20">
    <location>
        <position position="167"/>
    </location>
    <ligand>
        <name>[2Fe-2S] cluster</name>
        <dbReference type="ChEBI" id="CHEBI:190135"/>
        <label>2</label>
    </ligand>
</feature>
<evidence type="ECO:0000256" key="6">
    <source>
        <dbReference type="ARBA" id="ARBA00022630"/>
    </source>
</evidence>
<dbReference type="OMA" id="KSTHIAC"/>
<keyword evidence="9 19" id="KW-0274">FAD</keyword>
<dbReference type="FunFam" id="3.30.390.50:FF:000003">
    <property type="entry name" value="Aldehyde oxidase1"/>
    <property type="match status" value="1"/>
</dbReference>